<reference evidence="2 4" key="2">
    <citation type="journal article" date="2014" name="BMC Genomics">
        <title>An improved genome release (version Mt4.0) for the model legume Medicago truncatula.</title>
        <authorList>
            <person name="Tang H."/>
            <person name="Krishnakumar V."/>
            <person name="Bidwell S."/>
            <person name="Rosen B."/>
            <person name="Chan A."/>
            <person name="Zhou S."/>
            <person name="Gentzbittel L."/>
            <person name="Childs K.L."/>
            <person name="Yandell M."/>
            <person name="Gundlach H."/>
            <person name="Mayer K.F."/>
            <person name="Schwartz D.C."/>
            <person name="Town C.D."/>
        </authorList>
    </citation>
    <scope>GENOME REANNOTATION</scope>
    <source>
        <strain evidence="2">A17</strain>
        <strain evidence="3 4">cv. Jemalong A17</strain>
    </source>
</reference>
<dbReference type="HOGENOM" id="CLU_3071689_0_0_1"/>
<proteinExistence type="predicted"/>
<evidence type="ECO:0000313" key="4">
    <source>
        <dbReference type="Proteomes" id="UP000002051"/>
    </source>
</evidence>
<evidence type="ECO:0008006" key="5">
    <source>
        <dbReference type="Google" id="ProtNLM"/>
    </source>
</evidence>
<dbReference type="EnsemblPlants" id="KEH34444">
    <property type="protein sequence ID" value="KEH34444"/>
    <property type="gene ID" value="MTR_3g466540"/>
</dbReference>
<reference evidence="2 4" key="1">
    <citation type="journal article" date="2011" name="Nature">
        <title>The Medicago genome provides insight into the evolution of rhizobial symbioses.</title>
        <authorList>
            <person name="Young N.D."/>
            <person name="Debelle F."/>
            <person name="Oldroyd G.E."/>
            <person name="Geurts R."/>
            <person name="Cannon S.B."/>
            <person name="Udvardi M.K."/>
            <person name="Benedito V.A."/>
            <person name="Mayer K.F."/>
            <person name="Gouzy J."/>
            <person name="Schoof H."/>
            <person name="Van de Peer Y."/>
            <person name="Proost S."/>
            <person name="Cook D.R."/>
            <person name="Meyers B.C."/>
            <person name="Spannagl M."/>
            <person name="Cheung F."/>
            <person name="De Mita S."/>
            <person name="Krishnakumar V."/>
            <person name="Gundlach H."/>
            <person name="Zhou S."/>
            <person name="Mudge J."/>
            <person name="Bharti A.K."/>
            <person name="Murray J.D."/>
            <person name="Naoumkina M.A."/>
            <person name="Rosen B."/>
            <person name="Silverstein K.A."/>
            <person name="Tang H."/>
            <person name="Rombauts S."/>
            <person name="Zhao P.X."/>
            <person name="Zhou P."/>
            <person name="Barbe V."/>
            <person name="Bardou P."/>
            <person name="Bechner M."/>
            <person name="Bellec A."/>
            <person name="Berger A."/>
            <person name="Berges H."/>
            <person name="Bidwell S."/>
            <person name="Bisseling T."/>
            <person name="Choisne N."/>
            <person name="Couloux A."/>
            <person name="Denny R."/>
            <person name="Deshpande S."/>
            <person name="Dai X."/>
            <person name="Doyle J.J."/>
            <person name="Dudez A.M."/>
            <person name="Farmer A.D."/>
            <person name="Fouteau S."/>
            <person name="Franken C."/>
            <person name="Gibelin C."/>
            <person name="Gish J."/>
            <person name="Goldstein S."/>
            <person name="Gonzalez A.J."/>
            <person name="Green P.J."/>
            <person name="Hallab A."/>
            <person name="Hartog M."/>
            <person name="Hua A."/>
            <person name="Humphray S.J."/>
            <person name="Jeong D.H."/>
            <person name="Jing Y."/>
            <person name="Jocker A."/>
            <person name="Kenton S.M."/>
            <person name="Kim D.J."/>
            <person name="Klee K."/>
            <person name="Lai H."/>
            <person name="Lang C."/>
            <person name="Lin S."/>
            <person name="Macmil S.L."/>
            <person name="Magdelenat G."/>
            <person name="Matthews L."/>
            <person name="McCorrison J."/>
            <person name="Monaghan E.L."/>
            <person name="Mun J.H."/>
            <person name="Najar F.Z."/>
            <person name="Nicholson C."/>
            <person name="Noirot C."/>
            <person name="O'Bleness M."/>
            <person name="Paule C.R."/>
            <person name="Poulain J."/>
            <person name="Prion F."/>
            <person name="Qin B."/>
            <person name="Qu C."/>
            <person name="Retzel E.F."/>
            <person name="Riddle C."/>
            <person name="Sallet E."/>
            <person name="Samain S."/>
            <person name="Samson N."/>
            <person name="Sanders I."/>
            <person name="Saurat O."/>
            <person name="Scarpelli C."/>
            <person name="Schiex T."/>
            <person name="Segurens B."/>
            <person name="Severin A.J."/>
            <person name="Sherrier D.J."/>
            <person name="Shi R."/>
            <person name="Sims S."/>
            <person name="Singer S.R."/>
            <person name="Sinharoy S."/>
            <person name="Sterck L."/>
            <person name="Viollet A."/>
            <person name="Wang B.B."/>
            <person name="Wang K."/>
            <person name="Wang M."/>
            <person name="Wang X."/>
            <person name="Warfsmann J."/>
            <person name="Weissenbach J."/>
            <person name="White D.D."/>
            <person name="White J.D."/>
            <person name="Wiley G.B."/>
            <person name="Wincker P."/>
            <person name="Xing Y."/>
            <person name="Yang L."/>
            <person name="Yao Z."/>
            <person name="Ying F."/>
            <person name="Zhai J."/>
            <person name="Zhou L."/>
            <person name="Zuber A."/>
            <person name="Denarie J."/>
            <person name="Dixon R.A."/>
            <person name="May G.D."/>
            <person name="Schwartz D.C."/>
            <person name="Rogers J."/>
            <person name="Quetier F."/>
            <person name="Town C.D."/>
            <person name="Roe B.A."/>
        </authorList>
    </citation>
    <scope>NUCLEOTIDE SEQUENCE [LARGE SCALE GENOMIC DNA]</scope>
    <source>
        <strain evidence="2">A17</strain>
        <strain evidence="3 4">cv. Jemalong A17</strain>
    </source>
</reference>
<dbReference type="Proteomes" id="UP000002051">
    <property type="component" value="Chromosome 3"/>
</dbReference>
<evidence type="ECO:0000256" key="1">
    <source>
        <dbReference type="SAM" id="SignalP"/>
    </source>
</evidence>
<evidence type="ECO:0000313" key="2">
    <source>
        <dbReference type="EMBL" id="KEH34444.1"/>
    </source>
</evidence>
<feature type="chain" id="PRO_5014500074" description="Transmembrane protein" evidence="1">
    <location>
        <begin position="29"/>
        <end position="53"/>
    </location>
</feature>
<keyword evidence="4" id="KW-1185">Reference proteome</keyword>
<gene>
    <name evidence="2" type="ordered locus">MTR_3g466540</name>
</gene>
<feature type="signal peptide" evidence="1">
    <location>
        <begin position="1"/>
        <end position="28"/>
    </location>
</feature>
<reference evidence="3" key="3">
    <citation type="submission" date="2015-04" db="UniProtKB">
        <authorList>
            <consortium name="EnsemblPlants"/>
        </authorList>
    </citation>
    <scope>IDENTIFICATION</scope>
    <source>
        <strain evidence="3">cv. Jemalong A17</strain>
    </source>
</reference>
<keyword evidence="1" id="KW-0732">Signal</keyword>
<sequence length="53" mass="5975">MCVRGSRIWLLRFIVAFVTNLHEHGIWASNGDDENGTLGVCKEAWFKTPAGNR</sequence>
<protein>
    <recommendedName>
        <fullName evidence="5">Transmembrane protein</fullName>
    </recommendedName>
</protein>
<dbReference type="EMBL" id="CM001219">
    <property type="protein sequence ID" value="KEH34444.1"/>
    <property type="molecule type" value="Genomic_DNA"/>
</dbReference>
<evidence type="ECO:0000313" key="3">
    <source>
        <dbReference type="EnsemblPlants" id="KEH34444"/>
    </source>
</evidence>
<organism evidence="2 4">
    <name type="scientific">Medicago truncatula</name>
    <name type="common">Barrel medic</name>
    <name type="synonym">Medicago tribuloides</name>
    <dbReference type="NCBI Taxonomy" id="3880"/>
    <lineage>
        <taxon>Eukaryota</taxon>
        <taxon>Viridiplantae</taxon>
        <taxon>Streptophyta</taxon>
        <taxon>Embryophyta</taxon>
        <taxon>Tracheophyta</taxon>
        <taxon>Spermatophyta</taxon>
        <taxon>Magnoliopsida</taxon>
        <taxon>eudicotyledons</taxon>
        <taxon>Gunneridae</taxon>
        <taxon>Pentapetalae</taxon>
        <taxon>rosids</taxon>
        <taxon>fabids</taxon>
        <taxon>Fabales</taxon>
        <taxon>Fabaceae</taxon>
        <taxon>Papilionoideae</taxon>
        <taxon>50 kb inversion clade</taxon>
        <taxon>NPAAA clade</taxon>
        <taxon>Hologalegina</taxon>
        <taxon>IRL clade</taxon>
        <taxon>Trifolieae</taxon>
        <taxon>Medicago</taxon>
    </lineage>
</organism>
<accession>A0A072UXC3</accession>
<name>A0A072UXC3_MEDTR</name>
<dbReference type="AlphaFoldDB" id="A0A072UXC3"/>